<protein>
    <submittedName>
        <fullName evidence="1">Uncharacterized protein</fullName>
    </submittedName>
</protein>
<evidence type="ECO:0000313" key="2">
    <source>
        <dbReference type="Proteomes" id="UP001057402"/>
    </source>
</evidence>
<proteinExistence type="predicted"/>
<comment type="caution">
    <text evidence="1">The sequence shown here is derived from an EMBL/GenBank/DDBJ whole genome shotgun (WGS) entry which is preliminary data.</text>
</comment>
<dbReference type="EMBL" id="CM042887">
    <property type="protein sequence ID" value="KAI4331464.1"/>
    <property type="molecule type" value="Genomic_DNA"/>
</dbReference>
<reference evidence="2" key="1">
    <citation type="journal article" date="2023" name="Front. Plant Sci.">
        <title>Chromosomal-level genome assembly of Melastoma candidum provides insights into trichome evolution.</title>
        <authorList>
            <person name="Zhong Y."/>
            <person name="Wu W."/>
            <person name="Sun C."/>
            <person name="Zou P."/>
            <person name="Liu Y."/>
            <person name="Dai S."/>
            <person name="Zhou R."/>
        </authorList>
    </citation>
    <scope>NUCLEOTIDE SEQUENCE [LARGE SCALE GENOMIC DNA]</scope>
</reference>
<sequence>MGFESDIPTIVFTQENTKPGTPSYATTCRQVIHALERFGLFLATYDPEKLPIAVHDETFSVVRELFDLPTETKVKNRYDKPLNGYVGQIAKLPLHESLGIDDAPSLEGTQKFTDVLWPEGNARFCNLINAYAKLSEEIDRTVARMIFDGYGVGKYYDSYISSTTYLLRLLKNRAPKEGEHNLGFIHHTDKSFTTIVHQHGEVNGLEVETKDRDWILVKLSSSNFVVMAGDALMAWSNDRIKSPNHKVTIHGDEDRYSLAQFAFNNGTLEVPAELVDDDHPLKYKPFDHLGLLRFFRTDEGYKAECPIKAYCGV</sequence>
<accession>A0ACB9N6S1</accession>
<evidence type="ECO:0000313" key="1">
    <source>
        <dbReference type="EMBL" id="KAI4331464.1"/>
    </source>
</evidence>
<name>A0ACB9N6S1_9MYRT</name>
<keyword evidence="2" id="KW-1185">Reference proteome</keyword>
<organism evidence="1 2">
    <name type="scientific">Melastoma candidum</name>
    <dbReference type="NCBI Taxonomy" id="119954"/>
    <lineage>
        <taxon>Eukaryota</taxon>
        <taxon>Viridiplantae</taxon>
        <taxon>Streptophyta</taxon>
        <taxon>Embryophyta</taxon>
        <taxon>Tracheophyta</taxon>
        <taxon>Spermatophyta</taxon>
        <taxon>Magnoliopsida</taxon>
        <taxon>eudicotyledons</taxon>
        <taxon>Gunneridae</taxon>
        <taxon>Pentapetalae</taxon>
        <taxon>rosids</taxon>
        <taxon>malvids</taxon>
        <taxon>Myrtales</taxon>
        <taxon>Melastomataceae</taxon>
        <taxon>Melastomatoideae</taxon>
        <taxon>Melastomateae</taxon>
        <taxon>Melastoma</taxon>
    </lineage>
</organism>
<gene>
    <name evidence="1" type="ORF">MLD38_029652</name>
</gene>
<dbReference type="Proteomes" id="UP001057402">
    <property type="component" value="Chromosome 8"/>
</dbReference>